<comment type="cofactor">
    <cofactor evidence="1">
        <name>pyridoxal 5'-phosphate</name>
        <dbReference type="ChEBI" id="CHEBI:597326"/>
    </cofactor>
</comment>
<keyword evidence="3" id="KW-0808">Transferase</keyword>
<dbReference type="SUPFAM" id="SSF53383">
    <property type="entry name" value="PLP-dependent transferases"/>
    <property type="match status" value="1"/>
</dbReference>
<sequence>MAERRPQPLVFDPALSLGWEGSPIDGLSCLLRCVEAVLRARGLTRLEVARALALPVDLAGRRRQPGRFRSGWLAWRNAVDGRTHWDEFRRLVRSGQPVLLMPDRYYWPGDEFEGRRHFLDHMVLAVGLNDTRLVVLDTDAPPADDYRRPLAVTPELMRGACRFATIHFASPRDTAETLRETLLAPGADWLSADMPAVSGFAESWRKQGLTGPLARGLHVVALGEIQPNLYLTSVAVAEEFPDVTAAAGRAAAGARHLGRLLLAAHRYAGDRPDDRSVYEPAIDSFLRLRTALDEYTDVVHHRLGRYRTQRPGDPEALWKRVARTSRWCFAEDVAAPTSDTNAGGLPMISLSPPLALTRSQELLARAARVDATMAYSGYVLPRDQMVPGEYPMYGERAQGSYIWDVDGNRYLDLFLAGGTIILGHVDPVVSEAVVREIRDGFAITLRKKVQVELAELLTDVVPYAERVFLLKSGSDATSAAVRLSRAHTGRERVIRWGYNGWHDWCANRPNGVPESARQSVSTFDFNDLDSLRLEFDRYPGEVACLLMMPFEEVPPALGFLEGAADLARENGALFVLDEMRSGFRVALGGAQERYGVRADLVTFSKAMANGYPISALVGREEVMRTVVNVHIGSTFHINGAEMAAAVATIGRLRDTSVLKDVETLGTMLQRGLAEQIAAGAVEAHVLGVPQMPFMRFHHADERLRQLAQDAFYTETIRRGILLHPNHHWYISGTTTADDIAALLDATAAGFMAAEAAVSRG</sequence>
<keyword evidence="2" id="KW-0663">Pyridoxal phosphate</keyword>
<dbReference type="STRING" id="47866.GA0074694_2220"/>
<proteinExistence type="predicted"/>
<dbReference type="InterPro" id="IPR015424">
    <property type="entry name" value="PyrdxlP-dep_Trfase"/>
</dbReference>
<dbReference type="InterPro" id="IPR015421">
    <property type="entry name" value="PyrdxlP-dep_Trfase_major"/>
</dbReference>
<gene>
    <name evidence="3" type="ORF">GA0074694_2220</name>
</gene>
<evidence type="ECO:0000313" key="4">
    <source>
        <dbReference type="Proteomes" id="UP000198906"/>
    </source>
</evidence>
<keyword evidence="3" id="KW-0032">Aminotransferase</keyword>
<accession>A0A1C6RLY2</accession>
<organism evidence="3 4">
    <name type="scientific">Micromonospora inyonensis</name>
    <dbReference type="NCBI Taxonomy" id="47866"/>
    <lineage>
        <taxon>Bacteria</taxon>
        <taxon>Bacillati</taxon>
        <taxon>Actinomycetota</taxon>
        <taxon>Actinomycetes</taxon>
        <taxon>Micromonosporales</taxon>
        <taxon>Micromonosporaceae</taxon>
        <taxon>Micromonospora</taxon>
    </lineage>
</organism>
<name>A0A1C6RLY2_9ACTN</name>
<dbReference type="GO" id="GO:0030170">
    <property type="term" value="F:pyridoxal phosphate binding"/>
    <property type="evidence" value="ECO:0007669"/>
    <property type="project" value="InterPro"/>
</dbReference>
<evidence type="ECO:0000256" key="1">
    <source>
        <dbReference type="ARBA" id="ARBA00001933"/>
    </source>
</evidence>
<dbReference type="Gene3D" id="3.40.640.10">
    <property type="entry name" value="Type I PLP-dependent aspartate aminotransferase-like (Major domain)"/>
    <property type="match status" value="1"/>
</dbReference>
<protein>
    <submittedName>
        <fullName evidence="3">Glutamate-1-semialdehyde aminotransferase</fullName>
    </submittedName>
</protein>
<evidence type="ECO:0000313" key="3">
    <source>
        <dbReference type="EMBL" id="SCL18057.1"/>
    </source>
</evidence>
<dbReference type="InterPro" id="IPR015422">
    <property type="entry name" value="PyrdxlP-dep_Trfase_small"/>
</dbReference>
<dbReference type="PANTHER" id="PTHR43713:SF3">
    <property type="entry name" value="GLUTAMATE-1-SEMIALDEHYDE 2,1-AMINOMUTASE 1, CHLOROPLASTIC-RELATED"/>
    <property type="match status" value="1"/>
</dbReference>
<keyword evidence="4" id="KW-1185">Reference proteome</keyword>
<dbReference type="InterPro" id="IPR005814">
    <property type="entry name" value="Aminotrans_3"/>
</dbReference>
<dbReference type="Pfam" id="PF00202">
    <property type="entry name" value="Aminotran_3"/>
    <property type="match status" value="2"/>
</dbReference>
<dbReference type="EMBL" id="FMHU01000001">
    <property type="protein sequence ID" value="SCL18057.1"/>
    <property type="molecule type" value="Genomic_DNA"/>
</dbReference>
<evidence type="ECO:0000256" key="2">
    <source>
        <dbReference type="ARBA" id="ARBA00022898"/>
    </source>
</evidence>
<dbReference type="GO" id="GO:0008483">
    <property type="term" value="F:transaminase activity"/>
    <property type="evidence" value="ECO:0007669"/>
    <property type="project" value="UniProtKB-KW"/>
</dbReference>
<dbReference type="PANTHER" id="PTHR43713">
    <property type="entry name" value="GLUTAMATE-1-SEMIALDEHYDE 2,1-AMINOMUTASE"/>
    <property type="match status" value="1"/>
</dbReference>
<reference evidence="4" key="1">
    <citation type="submission" date="2016-06" db="EMBL/GenBank/DDBJ databases">
        <authorList>
            <person name="Varghese N."/>
        </authorList>
    </citation>
    <scope>NUCLEOTIDE SEQUENCE [LARGE SCALE GENOMIC DNA]</scope>
    <source>
        <strain evidence="4">DSM 46123</strain>
    </source>
</reference>
<dbReference type="Proteomes" id="UP000198906">
    <property type="component" value="Unassembled WGS sequence"/>
</dbReference>
<dbReference type="AlphaFoldDB" id="A0A1C6RLY2"/>
<dbReference type="Gene3D" id="3.90.1150.10">
    <property type="entry name" value="Aspartate Aminotransferase, domain 1"/>
    <property type="match status" value="1"/>
</dbReference>